<dbReference type="InterPro" id="IPR013783">
    <property type="entry name" value="Ig-like_fold"/>
</dbReference>
<dbReference type="SMART" id="SM00406">
    <property type="entry name" value="IGv"/>
    <property type="match status" value="2"/>
</dbReference>
<reference evidence="12" key="1">
    <citation type="submission" date="2025-08" db="UniProtKB">
        <authorList>
            <consortium name="RefSeq"/>
        </authorList>
    </citation>
    <scope>IDENTIFICATION</scope>
    <source>
        <tissue evidence="12">Brain</tissue>
    </source>
</reference>
<evidence type="ECO:0000256" key="7">
    <source>
        <dbReference type="ARBA" id="ARBA00023180"/>
    </source>
</evidence>
<dbReference type="PROSITE" id="PS50835">
    <property type="entry name" value="IG_LIKE"/>
    <property type="match status" value="2"/>
</dbReference>
<dbReference type="AlphaFoldDB" id="A0AAJ7PFU8"/>
<name>A0AAJ7PFU8_LATCA</name>
<feature type="transmembrane region" description="Helical" evidence="9">
    <location>
        <begin position="311"/>
        <end position="335"/>
    </location>
</feature>
<dbReference type="KEGG" id="lcf:108877151"/>
<protein>
    <submittedName>
        <fullName evidence="12">LOW QUALITY PROTEIN: uncharacterized protein LOC108877151</fullName>
    </submittedName>
</protein>
<dbReference type="GO" id="GO:0009617">
    <property type="term" value="P:response to bacterium"/>
    <property type="evidence" value="ECO:0007669"/>
    <property type="project" value="TreeGrafter"/>
</dbReference>
<dbReference type="GO" id="GO:0005886">
    <property type="term" value="C:plasma membrane"/>
    <property type="evidence" value="ECO:0007669"/>
    <property type="project" value="UniProtKB-SubCell"/>
</dbReference>
<dbReference type="InterPro" id="IPR036179">
    <property type="entry name" value="Ig-like_dom_sf"/>
</dbReference>
<dbReference type="GeneID" id="108877151"/>
<evidence type="ECO:0000259" key="10">
    <source>
        <dbReference type="PROSITE" id="PS50835"/>
    </source>
</evidence>
<feature type="transmembrane region" description="Helical" evidence="9">
    <location>
        <begin position="57"/>
        <end position="76"/>
    </location>
</feature>
<keyword evidence="7" id="KW-0325">Glycoprotein</keyword>
<dbReference type="Proteomes" id="UP000694890">
    <property type="component" value="Unplaced"/>
</dbReference>
<dbReference type="Pfam" id="PF07686">
    <property type="entry name" value="V-set"/>
    <property type="match status" value="2"/>
</dbReference>
<dbReference type="SUPFAM" id="SSF48726">
    <property type="entry name" value="Immunoglobulin"/>
    <property type="match status" value="2"/>
</dbReference>
<dbReference type="PANTHER" id="PTHR19433">
    <property type="entry name" value="T-CELL RECEPTOR ALPHA CHAIN V REGION-RELATED"/>
    <property type="match status" value="1"/>
</dbReference>
<evidence type="ECO:0000256" key="8">
    <source>
        <dbReference type="SAM" id="MobiDB-lite"/>
    </source>
</evidence>
<dbReference type="PANTHER" id="PTHR19433:SF127">
    <property type="entry name" value="NITR9"/>
    <property type="match status" value="1"/>
</dbReference>
<evidence type="ECO:0000256" key="6">
    <source>
        <dbReference type="ARBA" id="ARBA00023157"/>
    </source>
</evidence>
<feature type="region of interest" description="Disordered" evidence="8">
    <location>
        <begin position="380"/>
        <end position="400"/>
    </location>
</feature>
<evidence type="ECO:0000313" key="12">
    <source>
        <dbReference type="RefSeq" id="XP_018522623.2"/>
    </source>
</evidence>
<evidence type="ECO:0000256" key="4">
    <source>
        <dbReference type="ARBA" id="ARBA00022859"/>
    </source>
</evidence>
<gene>
    <name evidence="12" type="primary">LOC108877151</name>
</gene>
<keyword evidence="3" id="KW-0732">Signal</keyword>
<keyword evidence="9" id="KW-0812">Transmembrane</keyword>
<evidence type="ECO:0000256" key="5">
    <source>
        <dbReference type="ARBA" id="ARBA00023136"/>
    </source>
</evidence>
<dbReference type="GO" id="GO:0002376">
    <property type="term" value="P:immune system process"/>
    <property type="evidence" value="ECO:0007669"/>
    <property type="project" value="UniProtKB-KW"/>
</dbReference>
<keyword evidence="6" id="KW-1015">Disulfide bond</keyword>
<dbReference type="SMART" id="SM00408">
    <property type="entry name" value="IGc2"/>
    <property type="match status" value="2"/>
</dbReference>
<dbReference type="InterPro" id="IPR003598">
    <property type="entry name" value="Ig_sub2"/>
</dbReference>
<dbReference type="InterPro" id="IPR052051">
    <property type="entry name" value="TCR_complex_component"/>
</dbReference>
<keyword evidence="5 9" id="KW-0472">Membrane</keyword>
<evidence type="ECO:0000256" key="3">
    <source>
        <dbReference type="ARBA" id="ARBA00022729"/>
    </source>
</evidence>
<dbReference type="RefSeq" id="XP_018522623.2">
    <property type="nucleotide sequence ID" value="XM_018667107.2"/>
</dbReference>
<keyword evidence="9" id="KW-1133">Transmembrane helix</keyword>
<feature type="domain" description="Ig-like" evidence="10">
    <location>
        <begin position="184"/>
        <end position="308"/>
    </location>
</feature>
<dbReference type="InterPro" id="IPR013106">
    <property type="entry name" value="Ig_V-set"/>
</dbReference>
<evidence type="ECO:0000256" key="1">
    <source>
        <dbReference type="ARBA" id="ARBA00004236"/>
    </source>
</evidence>
<keyword evidence="4" id="KW-0391">Immunity</keyword>
<evidence type="ECO:0000256" key="9">
    <source>
        <dbReference type="SAM" id="Phobius"/>
    </source>
</evidence>
<proteinExistence type="predicted"/>
<dbReference type="InterPro" id="IPR003599">
    <property type="entry name" value="Ig_sub"/>
</dbReference>
<keyword evidence="2" id="KW-1003">Cell membrane</keyword>
<organism evidence="11 12">
    <name type="scientific">Lates calcarifer</name>
    <name type="common">Barramundi</name>
    <name type="synonym">Holocentrus calcarifer</name>
    <dbReference type="NCBI Taxonomy" id="8187"/>
    <lineage>
        <taxon>Eukaryota</taxon>
        <taxon>Metazoa</taxon>
        <taxon>Chordata</taxon>
        <taxon>Craniata</taxon>
        <taxon>Vertebrata</taxon>
        <taxon>Euteleostomi</taxon>
        <taxon>Actinopterygii</taxon>
        <taxon>Neopterygii</taxon>
        <taxon>Teleostei</taxon>
        <taxon>Neoteleostei</taxon>
        <taxon>Acanthomorphata</taxon>
        <taxon>Carangaria</taxon>
        <taxon>Carangaria incertae sedis</taxon>
        <taxon>Centropomidae</taxon>
        <taxon>Lates</taxon>
    </lineage>
</organism>
<evidence type="ECO:0000256" key="2">
    <source>
        <dbReference type="ARBA" id="ARBA00022475"/>
    </source>
</evidence>
<comment type="subcellular location">
    <subcellularLocation>
        <location evidence="1">Cell membrane</location>
    </subcellularLocation>
</comment>
<dbReference type="InterPro" id="IPR007110">
    <property type="entry name" value="Ig-like_dom"/>
</dbReference>
<evidence type="ECO:0000313" key="11">
    <source>
        <dbReference type="Proteomes" id="UP000694890"/>
    </source>
</evidence>
<sequence>MCFFLWKKIDIIGSSEHVISFVFVAQSAQVLSLKSGECNGVCVIQHDNFNMMTSPKFFFCLTCLFLGKLALMSNFIQSTTVRQDTAFISANVGDNLTLRCFYDSDAAKYYWYKQTLGQKLQPISNTYKFDKSGNFHDEFKDNPRFTLETNAGMNHLKISDVQPSDSATYYCARGYSFMFEFAEGTIVSVKESGLNIHGFVHQSESETIQPGGSVTLNCTVHTETCDGEHSVYWFKSSEESHPGLIYTHGDRNDQCERKPNTQTHTCIYNLSLKNLNLSHAGTYYCAVASCGHILFGNGTKVDIEDEVDSLILVYFLSGGVTFTTILSVLLAFSIYKINKRNNCKCSESHARSSSPSTTAADGSQDADHLHYAALSVNLPNRSRRQRNNTNNDCVYSSVKQ</sequence>
<dbReference type="Gene3D" id="2.60.40.10">
    <property type="entry name" value="Immunoglobulins"/>
    <property type="match status" value="2"/>
</dbReference>
<accession>A0AAJ7PFU8</accession>
<feature type="domain" description="Ig-like" evidence="10">
    <location>
        <begin position="93"/>
        <end position="171"/>
    </location>
</feature>
<dbReference type="CDD" id="cd00099">
    <property type="entry name" value="IgV"/>
    <property type="match status" value="1"/>
</dbReference>
<dbReference type="SMART" id="SM00409">
    <property type="entry name" value="IG"/>
    <property type="match status" value="2"/>
</dbReference>